<reference evidence="3" key="1">
    <citation type="journal article" date="2016" name="Insect Biochem. Mol. Biol.">
        <title>Multifaceted biological insights from a draft genome sequence of the tobacco hornworm moth, Manduca sexta.</title>
        <authorList>
            <person name="Kanost M.R."/>
            <person name="Arrese E.L."/>
            <person name="Cao X."/>
            <person name="Chen Y.R."/>
            <person name="Chellapilla S."/>
            <person name="Goldsmith M.R."/>
            <person name="Grosse-Wilde E."/>
            <person name="Heckel D.G."/>
            <person name="Herndon N."/>
            <person name="Jiang H."/>
            <person name="Papanicolaou A."/>
            <person name="Qu J."/>
            <person name="Soulages J.L."/>
            <person name="Vogel H."/>
            <person name="Walters J."/>
            <person name="Waterhouse R.M."/>
            <person name="Ahn S.J."/>
            <person name="Almeida F.C."/>
            <person name="An C."/>
            <person name="Aqrawi P."/>
            <person name="Bretschneider A."/>
            <person name="Bryant W.B."/>
            <person name="Bucks S."/>
            <person name="Chao H."/>
            <person name="Chevignon G."/>
            <person name="Christen J.M."/>
            <person name="Clarke D.F."/>
            <person name="Dittmer N.T."/>
            <person name="Ferguson L.C.F."/>
            <person name="Garavelou S."/>
            <person name="Gordon K.H.J."/>
            <person name="Gunaratna R.T."/>
            <person name="Han Y."/>
            <person name="Hauser F."/>
            <person name="He Y."/>
            <person name="Heidel-Fischer H."/>
            <person name="Hirsh A."/>
            <person name="Hu Y."/>
            <person name="Jiang H."/>
            <person name="Kalra D."/>
            <person name="Klinner C."/>
            <person name="Konig C."/>
            <person name="Kovar C."/>
            <person name="Kroll A.R."/>
            <person name="Kuwar S.S."/>
            <person name="Lee S.L."/>
            <person name="Lehman R."/>
            <person name="Li K."/>
            <person name="Li Z."/>
            <person name="Liang H."/>
            <person name="Lovelace S."/>
            <person name="Lu Z."/>
            <person name="Mansfield J.H."/>
            <person name="McCulloch K.J."/>
            <person name="Mathew T."/>
            <person name="Morton B."/>
            <person name="Muzny D.M."/>
            <person name="Neunemann D."/>
            <person name="Ongeri F."/>
            <person name="Pauchet Y."/>
            <person name="Pu L.L."/>
            <person name="Pyrousis I."/>
            <person name="Rao X.J."/>
            <person name="Redding A."/>
            <person name="Roesel C."/>
            <person name="Sanchez-Gracia A."/>
            <person name="Schaack S."/>
            <person name="Shukla A."/>
            <person name="Tetreau G."/>
            <person name="Wang Y."/>
            <person name="Xiong G.H."/>
            <person name="Traut W."/>
            <person name="Walsh T.K."/>
            <person name="Worley K.C."/>
            <person name="Wu D."/>
            <person name="Wu W."/>
            <person name="Wu Y.Q."/>
            <person name="Zhang X."/>
            <person name="Zou Z."/>
            <person name="Zucker H."/>
            <person name="Briscoe A.D."/>
            <person name="Burmester T."/>
            <person name="Clem R.J."/>
            <person name="Feyereisen R."/>
            <person name="Grimmelikhuijzen C.J.P."/>
            <person name="Hamodrakas S.J."/>
            <person name="Hansson B.S."/>
            <person name="Huguet E."/>
            <person name="Jermiin L.S."/>
            <person name="Lan Q."/>
            <person name="Lehman H.K."/>
            <person name="Lorenzen M."/>
            <person name="Merzendorfer H."/>
            <person name="Michalopoulos I."/>
            <person name="Morton D.B."/>
            <person name="Muthukrishnan S."/>
            <person name="Oakeshott J.G."/>
            <person name="Palmer W."/>
            <person name="Park Y."/>
            <person name="Passarelli A.L."/>
            <person name="Rozas J."/>
            <person name="Schwartz L.M."/>
            <person name="Smith W."/>
            <person name="Southgate A."/>
            <person name="Vilcinskas A."/>
            <person name="Vogt R."/>
            <person name="Wang P."/>
            <person name="Werren J."/>
            <person name="Yu X.Q."/>
            <person name="Zhou J.J."/>
            <person name="Brown S.J."/>
            <person name="Scherer S.E."/>
            <person name="Richards S."/>
            <person name="Blissard G.W."/>
        </authorList>
    </citation>
    <scope>NUCLEOTIDE SEQUENCE</scope>
</reference>
<feature type="chain" id="PRO_5037173018" evidence="2">
    <location>
        <begin position="18"/>
        <end position="416"/>
    </location>
</feature>
<feature type="compositionally biased region" description="Pro residues" evidence="1">
    <location>
        <begin position="242"/>
        <end position="263"/>
    </location>
</feature>
<feature type="compositionally biased region" description="Low complexity" evidence="1">
    <location>
        <begin position="181"/>
        <end position="194"/>
    </location>
</feature>
<feature type="compositionally biased region" description="Low complexity" evidence="1">
    <location>
        <begin position="286"/>
        <end position="296"/>
    </location>
</feature>
<reference evidence="3" key="2">
    <citation type="submission" date="2020-12" db="EMBL/GenBank/DDBJ databases">
        <authorList>
            <person name="Kanost M."/>
        </authorList>
    </citation>
    <scope>NUCLEOTIDE SEQUENCE</scope>
</reference>
<organism evidence="3 4">
    <name type="scientific">Manduca sexta</name>
    <name type="common">Tobacco hawkmoth</name>
    <name type="synonym">Tobacco hornworm</name>
    <dbReference type="NCBI Taxonomy" id="7130"/>
    <lineage>
        <taxon>Eukaryota</taxon>
        <taxon>Metazoa</taxon>
        <taxon>Ecdysozoa</taxon>
        <taxon>Arthropoda</taxon>
        <taxon>Hexapoda</taxon>
        <taxon>Insecta</taxon>
        <taxon>Pterygota</taxon>
        <taxon>Neoptera</taxon>
        <taxon>Endopterygota</taxon>
        <taxon>Lepidoptera</taxon>
        <taxon>Glossata</taxon>
        <taxon>Ditrysia</taxon>
        <taxon>Bombycoidea</taxon>
        <taxon>Sphingidae</taxon>
        <taxon>Sphinginae</taxon>
        <taxon>Sphingini</taxon>
        <taxon>Manduca</taxon>
    </lineage>
</organism>
<evidence type="ECO:0000313" key="4">
    <source>
        <dbReference type="Proteomes" id="UP000791440"/>
    </source>
</evidence>
<dbReference type="EMBL" id="JH668291">
    <property type="protein sequence ID" value="KAG6442277.1"/>
    <property type="molecule type" value="Genomic_DNA"/>
</dbReference>
<comment type="caution">
    <text evidence="3">The sequence shown here is derived from an EMBL/GenBank/DDBJ whole genome shotgun (WGS) entry which is preliminary data.</text>
</comment>
<accession>A0A921YP90</accession>
<name>A0A921YP90_MANSE</name>
<feature type="signal peptide" evidence="2">
    <location>
        <begin position="1"/>
        <end position="17"/>
    </location>
</feature>
<gene>
    <name evidence="3" type="ORF">O3G_MSEX002203</name>
</gene>
<keyword evidence="4" id="KW-1185">Reference proteome</keyword>
<feature type="compositionally biased region" description="Low complexity" evidence="1">
    <location>
        <begin position="264"/>
        <end position="276"/>
    </location>
</feature>
<sequence>MLLPVLIVSTLCGIAQSSGIGHVGVAPAGLAAVGLAPAGLSPVAVAPPGVAPVVTAASSQYFERTYNRLVAAPPIPLAPSVPLAPPVQVAPALPVAPVIPVAPRPQPVFVPVANNVPVPGVSPQPVTESPSDPNVAIAVATAHAAAPVATILLPPYPFGLPPGFAFVPPQPNNVPAERPIESTTPTTTRQTEATTTEREPDTTPVPSNSDNSFVQALPSNQDINFKLYGPPRPQHWSQQQPLPLPDSAPSAPRPQQLPLPLPAQRPQQWPQQQPLPSAQPRPQQQPWPQKRPQAQPWLQSQPHPHVHFHAIKPQKLKTLVEVVKAPLAYIAPPPLVTHEPHRHIKIIKHVYGFVPESSAKIIIRPVSTKIRAVRVPAHLPYKGQISARNVRTPVNRITEPTTFSPFNKPNTKPPRV</sequence>
<evidence type="ECO:0000313" key="3">
    <source>
        <dbReference type="EMBL" id="KAG6442277.1"/>
    </source>
</evidence>
<feature type="region of interest" description="Disordered" evidence="1">
    <location>
        <begin position="169"/>
        <end position="304"/>
    </location>
</feature>
<protein>
    <submittedName>
        <fullName evidence="3">Uncharacterized protein</fullName>
    </submittedName>
</protein>
<keyword evidence="2" id="KW-0732">Signal</keyword>
<dbReference type="Proteomes" id="UP000791440">
    <property type="component" value="Unassembled WGS sequence"/>
</dbReference>
<proteinExistence type="predicted"/>
<dbReference type="AlphaFoldDB" id="A0A921YP90"/>
<feature type="compositionally biased region" description="Polar residues" evidence="1">
    <location>
        <begin position="204"/>
        <end position="223"/>
    </location>
</feature>
<evidence type="ECO:0000256" key="2">
    <source>
        <dbReference type="SAM" id="SignalP"/>
    </source>
</evidence>
<evidence type="ECO:0000256" key="1">
    <source>
        <dbReference type="SAM" id="MobiDB-lite"/>
    </source>
</evidence>